<proteinExistence type="predicted"/>
<evidence type="ECO:0000313" key="4">
    <source>
        <dbReference type="Proteomes" id="UP000285744"/>
    </source>
</evidence>
<feature type="transmembrane region" description="Helical" evidence="2">
    <location>
        <begin position="257"/>
        <end position="277"/>
    </location>
</feature>
<protein>
    <submittedName>
        <fullName evidence="3">Uncharacterized protein</fullName>
    </submittedName>
</protein>
<accession>A0A420F3I4</accession>
<dbReference type="OrthoDB" id="3406163at2"/>
<feature type="compositionally biased region" description="Low complexity" evidence="1">
    <location>
        <begin position="456"/>
        <end position="473"/>
    </location>
</feature>
<feature type="compositionally biased region" description="Low complexity" evidence="1">
    <location>
        <begin position="380"/>
        <end position="447"/>
    </location>
</feature>
<gene>
    <name evidence="3" type="ORF">D7I43_10640</name>
</gene>
<evidence type="ECO:0000313" key="3">
    <source>
        <dbReference type="EMBL" id="RKF27498.1"/>
    </source>
</evidence>
<keyword evidence="2" id="KW-0472">Membrane</keyword>
<reference evidence="3 4" key="1">
    <citation type="journal article" date="2018" name="Int. J. Syst. Evol. Microbiol.">
        <title>Micromonospora globbae sp. nov., an endophytic actinomycete isolated from roots of Globba winitii C. H. Wright.</title>
        <authorList>
            <person name="Kuncharoen N."/>
            <person name="Pittayakhajonwut P."/>
            <person name="Tanasupawat S."/>
        </authorList>
    </citation>
    <scope>NUCLEOTIDE SEQUENCE [LARGE SCALE GENOMIC DNA]</scope>
    <source>
        <strain evidence="3 4">WPS1-2</strain>
    </source>
</reference>
<evidence type="ECO:0000256" key="1">
    <source>
        <dbReference type="SAM" id="MobiDB-lite"/>
    </source>
</evidence>
<feature type="region of interest" description="Disordered" evidence="1">
    <location>
        <begin position="354"/>
        <end position="483"/>
    </location>
</feature>
<feature type="transmembrane region" description="Helical" evidence="2">
    <location>
        <begin position="46"/>
        <end position="71"/>
    </location>
</feature>
<feature type="transmembrane region" description="Helical" evidence="2">
    <location>
        <begin position="146"/>
        <end position="170"/>
    </location>
</feature>
<feature type="transmembrane region" description="Helical" evidence="2">
    <location>
        <begin position="210"/>
        <end position="231"/>
    </location>
</feature>
<sequence>MARRGWGGSIATAVGVAAGTGAAQLGFGYGLGIINWAPADAGAGPAAWVAGLIWATWIAATSTVLGAVCAYRLHERALAAATAGPRPGRPDAPPDAPAADSGAPAASDPSAADSGPPDAPADSGTPTADSAATPPVRHRGDRLGRVGLAVAAGLGGLITVLLIAVPARVAAAPDTGTPQRVAAAYAAIGVLTGVLAALWALRSRAAATNVIATVAWLWLLAVVAVVDGVLAGRGLTSAQLGIWQISSDRPEFWIRDYLYWPGALLSLGSALVIGLLAVRRGARSAEQRIGAAASGAAGPLLVAVAYLLAVPRLSAISPEQVSAHLIAPYAVIVGIGGSVLVAALAQRAERRAAARSAGGSVPGPSDRPASALEGDEGRPDAAGATTAPGVVGESVPPTAIGGAAAPTPVADVEAAPAGRAAGAKAGTTAATDGSTREPAAPRVPAPRTGEADRLAGAETAAAPATETQAPTSPRRSRSPRRTS</sequence>
<feature type="region of interest" description="Disordered" evidence="1">
    <location>
        <begin position="82"/>
        <end position="139"/>
    </location>
</feature>
<feature type="transmembrane region" description="Helical" evidence="2">
    <location>
        <begin position="321"/>
        <end position="345"/>
    </location>
</feature>
<feature type="transmembrane region" description="Helical" evidence="2">
    <location>
        <begin position="182"/>
        <end position="201"/>
    </location>
</feature>
<comment type="caution">
    <text evidence="3">The sequence shown here is derived from an EMBL/GenBank/DDBJ whole genome shotgun (WGS) entry which is preliminary data.</text>
</comment>
<keyword evidence="2" id="KW-0812">Transmembrane</keyword>
<name>A0A420F3I4_9ACTN</name>
<feature type="compositionally biased region" description="Basic residues" evidence="1">
    <location>
        <begin position="474"/>
        <end position="483"/>
    </location>
</feature>
<dbReference type="AlphaFoldDB" id="A0A420F3I4"/>
<dbReference type="EMBL" id="RAQQ01000006">
    <property type="protein sequence ID" value="RKF27498.1"/>
    <property type="molecule type" value="Genomic_DNA"/>
</dbReference>
<dbReference type="RefSeq" id="WP_120328263.1">
    <property type="nucleotide sequence ID" value="NZ_RAQQ01000006.1"/>
</dbReference>
<feature type="compositionally biased region" description="Low complexity" evidence="1">
    <location>
        <begin position="97"/>
        <end position="124"/>
    </location>
</feature>
<feature type="transmembrane region" description="Helical" evidence="2">
    <location>
        <begin position="289"/>
        <end position="309"/>
    </location>
</feature>
<organism evidence="3 4">
    <name type="scientific">Micromonospora globbae</name>
    <dbReference type="NCBI Taxonomy" id="1894969"/>
    <lineage>
        <taxon>Bacteria</taxon>
        <taxon>Bacillati</taxon>
        <taxon>Actinomycetota</taxon>
        <taxon>Actinomycetes</taxon>
        <taxon>Micromonosporales</taxon>
        <taxon>Micromonosporaceae</taxon>
        <taxon>Micromonospora</taxon>
    </lineage>
</organism>
<evidence type="ECO:0000256" key="2">
    <source>
        <dbReference type="SAM" id="Phobius"/>
    </source>
</evidence>
<dbReference type="Proteomes" id="UP000285744">
    <property type="component" value="Unassembled WGS sequence"/>
</dbReference>
<keyword evidence="2" id="KW-1133">Transmembrane helix</keyword>